<dbReference type="Proteomes" id="UP000676565">
    <property type="component" value="Unassembled WGS sequence"/>
</dbReference>
<protein>
    <submittedName>
        <fullName evidence="1">Uncharacterized protein</fullName>
    </submittedName>
</protein>
<proteinExistence type="predicted"/>
<organism evidence="1 2">
    <name type="scientific">Gemmata palustris</name>
    <dbReference type="NCBI Taxonomy" id="2822762"/>
    <lineage>
        <taxon>Bacteria</taxon>
        <taxon>Pseudomonadati</taxon>
        <taxon>Planctomycetota</taxon>
        <taxon>Planctomycetia</taxon>
        <taxon>Gemmatales</taxon>
        <taxon>Gemmataceae</taxon>
        <taxon>Gemmata</taxon>
    </lineage>
</organism>
<keyword evidence="2" id="KW-1185">Reference proteome</keyword>
<reference evidence="1 2" key="1">
    <citation type="submission" date="2021-04" db="EMBL/GenBank/DDBJ databases">
        <authorList>
            <person name="Ivanova A."/>
        </authorList>
    </citation>
    <scope>NUCLEOTIDE SEQUENCE [LARGE SCALE GENOMIC DNA]</scope>
    <source>
        <strain evidence="1 2">G18</strain>
    </source>
</reference>
<evidence type="ECO:0000313" key="2">
    <source>
        <dbReference type="Proteomes" id="UP000676565"/>
    </source>
</evidence>
<gene>
    <name evidence="1" type="ORF">J8F10_30040</name>
</gene>
<dbReference type="RefSeq" id="WP_210660175.1">
    <property type="nucleotide sequence ID" value="NZ_JAGKQQ010000001.1"/>
</dbReference>
<sequence length="135" mass="15686">MTRVDPTRVRWPVPWRPLTDENEALAFGRAMSPNVAPTVLAELRREVCDRHPLAGAACRPIAWESWSKKDFLFLTDRPGLPVVLVHFTWHVEPNPEWPFVVGYSSLRDFFRRERSWAAEARVCLQRGWADFIGGW</sequence>
<accession>A0ABS5C0I9</accession>
<dbReference type="EMBL" id="JAGKQQ010000001">
    <property type="protein sequence ID" value="MBP3959506.1"/>
    <property type="molecule type" value="Genomic_DNA"/>
</dbReference>
<name>A0ABS5C0I9_9BACT</name>
<comment type="caution">
    <text evidence="1">The sequence shown here is derived from an EMBL/GenBank/DDBJ whole genome shotgun (WGS) entry which is preliminary data.</text>
</comment>
<evidence type="ECO:0000313" key="1">
    <source>
        <dbReference type="EMBL" id="MBP3959506.1"/>
    </source>
</evidence>